<evidence type="ECO:0000313" key="1">
    <source>
        <dbReference type="EMBL" id="JAD41263.1"/>
    </source>
</evidence>
<protein>
    <submittedName>
        <fullName evidence="1">Uncharacterized protein</fullName>
    </submittedName>
</protein>
<reference evidence="1" key="1">
    <citation type="submission" date="2014-09" db="EMBL/GenBank/DDBJ databases">
        <authorList>
            <person name="Magalhaes I.L.F."/>
            <person name="Oliveira U."/>
            <person name="Santos F.R."/>
            <person name="Vidigal T.H.D.A."/>
            <person name="Brescovit A.D."/>
            <person name="Santos A.J."/>
        </authorList>
    </citation>
    <scope>NUCLEOTIDE SEQUENCE</scope>
    <source>
        <tissue evidence="1">Shoot tissue taken approximately 20 cm above the soil surface</tissue>
    </source>
</reference>
<dbReference type="EMBL" id="GBRH01256632">
    <property type="protein sequence ID" value="JAD41263.1"/>
    <property type="molecule type" value="Transcribed_RNA"/>
</dbReference>
<reference evidence="1" key="2">
    <citation type="journal article" date="2015" name="Data Brief">
        <title>Shoot transcriptome of the giant reed, Arundo donax.</title>
        <authorList>
            <person name="Barrero R.A."/>
            <person name="Guerrero F.D."/>
            <person name="Moolhuijzen P."/>
            <person name="Goolsby J.A."/>
            <person name="Tidwell J."/>
            <person name="Bellgard S.E."/>
            <person name="Bellgard M.I."/>
        </authorList>
    </citation>
    <scope>NUCLEOTIDE SEQUENCE</scope>
    <source>
        <tissue evidence="1">Shoot tissue taken approximately 20 cm above the soil surface</tissue>
    </source>
</reference>
<dbReference type="AlphaFoldDB" id="A0A0A8ZUB1"/>
<accession>A0A0A8ZUB1</accession>
<proteinExistence type="predicted"/>
<organism evidence="1">
    <name type="scientific">Arundo donax</name>
    <name type="common">Giant reed</name>
    <name type="synonym">Donax arundinaceus</name>
    <dbReference type="NCBI Taxonomy" id="35708"/>
    <lineage>
        <taxon>Eukaryota</taxon>
        <taxon>Viridiplantae</taxon>
        <taxon>Streptophyta</taxon>
        <taxon>Embryophyta</taxon>
        <taxon>Tracheophyta</taxon>
        <taxon>Spermatophyta</taxon>
        <taxon>Magnoliopsida</taxon>
        <taxon>Liliopsida</taxon>
        <taxon>Poales</taxon>
        <taxon>Poaceae</taxon>
        <taxon>PACMAD clade</taxon>
        <taxon>Arundinoideae</taxon>
        <taxon>Arundineae</taxon>
        <taxon>Arundo</taxon>
    </lineage>
</organism>
<sequence>MVMHTVLLPDIDRSNQYQRDRDLPPLTLVLIEWPNCGPILILIGNTYCHNWLILVPCIIQALYKTCSIGLPVFHSFET</sequence>
<name>A0A0A8ZUB1_ARUDO</name>